<evidence type="ECO:0000313" key="3">
    <source>
        <dbReference type="Proteomes" id="UP000582837"/>
    </source>
</evidence>
<feature type="compositionally biased region" description="Polar residues" evidence="1">
    <location>
        <begin position="119"/>
        <end position="131"/>
    </location>
</feature>
<feature type="compositionally biased region" description="Basic and acidic residues" evidence="1">
    <location>
        <begin position="162"/>
        <end position="171"/>
    </location>
</feature>
<protein>
    <submittedName>
        <fullName evidence="2">Uncharacterized protein</fullName>
    </submittedName>
</protein>
<keyword evidence="3" id="KW-1185">Reference proteome</keyword>
<feature type="region of interest" description="Disordered" evidence="1">
    <location>
        <begin position="111"/>
        <end position="171"/>
    </location>
</feature>
<dbReference type="AlphaFoldDB" id="A0A841GSX9"/>
<feature type="region of interest" description="Disordered" evidence="1">
    <location>
        <begin position="86"/>
        <end position="105"/>
    </location>
</feature>
<sequence>MCAFEHVNGRLESSRHCDVRHASTCGAPHPRADQAVPAYPLRKQSVPVSGISISRRSLYAIAYFSRAPLDRVTHCARSRCLAAAAKPGPAGLHRDPPAGPLRARADPFPARAADLDSGSAGTCGQKTSGRSVSAERVRSAPGPRPRTSRRPASAGQRAPRGKGVECGRRNGEACLDGTDRRGYPHPVPNKMSLRVISAAPPRLRGDAGRRSATQCGPPVETAARDENSGMGRRCRRETLTCGFRR</sequence>
<feature type="region of interest" description="Disordered" evidence="1">
    <location>
        <begin position="203"/>
        <end position="231"/>
    </location>
</feature>
<dbReference type="Proteomes" id="UP000582837">
    <property type="component" value="Unassembled WGS sequence"/>
</dbReference>
<reference evidence="2 3" key="1">
    <citation type="submission" date="2020-08" db="EMBL/GenBank/DDBJ databases">
        <title>Genomic Encyclopedia of Type Strains, Phase IV (KMG-IV): sequencing the most valuable type-strain genomes for metagenomic binning, comparative biology and taxonomic classification.</title>
        <authorList>
            <person name="Goeker M."/>
        </authorList>
    </citation>
    <scope>NUCLEOTIDE SEQUENCE [LARGE SCALE GENOMIC DNA]</scope>
    <source>
        <strain evidence="2 3">DSM 29007</strain>
    </source>
</reference>
<evidence type="ECO:0000313" key="2">
    <source>
        <dbReference type="EMBL" id="MBB6070440.1"/>
    </source>
</evidence>
<comment type="caution">
    <text evidence="2">The sequence shown here is derived from an EMBL/GenBank/DDBJ whole genome shotgun (WGS) entry which is preliminary data.</text>
</comment>
<gene>
    <name evidence="2" type="ORF">HNQ61_002059</name>
</gene>
<organism evidence="2 3">
    <name type="scientific">Longimicrobium terrae</name>
    <dbReference type="NCBI Taxonomy" id="1639882"/>
    <lineage>
        <taxon>Bacteria</taxon>
        <taxon>Pseudomonadati</taxon>
        <taxon>Gemmatimonadota</taxon>
        <taxon>Longimicrobiia</taxon>
        <taxon>Longimicrobiales</taxon>
        <taxon>Longimicrobiaceae</taxon>
        <taxon>Longimicrobium</taxon>
    </lineage>
</organism>
<name>A0A841GSX9_9BACT</name>
<proteinExistence type="predicted"/>
<accession>A0A841GSX9</accession>
<evidence type="ECO:0000256" key="1">
    <source>
        <dbReference type="SAM" id="MobiDB-lite"/>
    </source>
</evidence>
<dbReference type="EMBL" id="JACHIA010000004">
    <property type="protein sequence ID" value="MBB6070440.1"/>
    <property type="molecule type" value="Genomic_DNA"/>
</dbReference>